<name>A0A9W8HI05_9FUNG</name>
<dbReference type="GO" id="GO:0005634">
    <property type="term" value="C:nucleus"/>
    <property type="evidence" value="ECO:0007669"/>
    <property type="project" value="InterPro"/>
</dbReference>
<dbReference type="PROSITE" id="PS50085">
    <property type="entry name" value="RAPGAP"/>
    <property type="match status" value="1"/>
</dbReference>
<dbReference type="InterPro" id="IPR027107">
    <property type="entry name" value="Tuberin/Ral-act_asu"/>
</dbReference>
<feature type="region of interest" description="Disordered" evidence="2">
    <location>
        <begin position="1"/>
        <end position="34"/>
    </location>
</feature>
<organism evidence="4 5">
    <name type="scientific">Coemansia interrupta</name>
    <dbReference type="NCBI Taxonomy" id="1126814"/>
    <lineage>
        <taxon>Eukaryota</taxon>
        <taxon>Fungi</taxon>
        <taxon>Fungi incertae sedis</taxon>
        <taxon>Zoopagomycota</taxon>
        <taxon>Kickxellomycotina</taxon>
        <taxon>Kickxellomycetes</taxon>
        <taxon>Kickxellales</taxon>
        <taxon>Kickxellaceae</taxon>
        <taxon>Coemansia</taxon>
    </lineage>
</organism>
<comment type="caution">
    <text evidence="4">The sequence shown here is derived from an EMBL/GenBank/DDBJ whole genome shotgun (WGS) entry which is preliminary data.</text>
</comment>
<proteinExistence type="predicted"/>
<keyword evidence="5" id="KW-1185">Reference proteome</keyword>
<evidence type="ECO:0000256" key="1">
    <source>
        <dbReference type="ARBA" id="ARBA00022468"/>
    </source>
</evidence>
<dbReference type="PANTHER" id="PTHR10063:SF11">
    <property type="entry name" value="RHO GTPASE-ACTIVATING PROTEIN CG5521-RELATED"/>
    <property type="match status" value="1"/>
</dbReference>
<keyword evidence="1" id="KW-0343">GTPase activation</keyword>
<dbReference type="GO" id="GO:0005737">
    <property type="term" value="C:cytoplasm"/>
    <property type="evidence" value="ECO:0007669"/>
    <property type="project" value="TreeGrafter"/>
</dbReference>
<evidence type="ECO:0000313" key="5">
    <source>
        <dbReference type="Proteomes" id="UP001140172"/>
    </source>
</evidence>
<sequence length="1550" mass="175881">MFKRSTSKNENGWDLSPDHPALDPNDTEPLPEALGVVGSLPPTYQIIVRQSFVERLRDAACNNHDSALSWFNTKLPPATRLQAFADFTDRCEPNETVWVYARFYVSIFYMLHRTFVNQVLYLNSLPERFLSPTCSAMSDLWEPLLCLHKILELLPKLVATGWRRDEIENMLIVVLDHGNNQDVRVLGYYTLCLYIVASGGVCSERTVDLFTNAICLRAFSYVDMPEASLVVGEIMCAIASGVTVPGIGCGQRAIIGFEPGRASICPVLQDVVHPLNPQGILALRMLRDTLSFVTYLASLLPDPQLAYIEYINLGFIGTRHKPFAFVKQKTKESTDLPPFTPVLAQSHVEIQDALRALYNLFRKAYLSWIYPYDEEPHLNKDVRRMPVMGLRMFINFVLESLVPRHSYMLSDKEFAMPNLAADLGIFGAHVVDKRSSDIESKVATGLETMFTRSYDILRHIMLDSDLKSTYFFIDILRLSLQVLPSLERNGPGEDHIGEDELLYTGYEICLGALTVIRLWLISKEEYRPTHLLEDGTNESSVILTGIIADYMEYVYHLLDWLVEDTIWTERKCLISGWFVLGEPPELIAEKCQELFSKETLWSSHLYVWCNVLRALTIARGRHVLKVDERVLIQESMFSGQRQRRGMSKVDAYLNELQDPMYHLNPDSSHDILSTSTPFSITSDLTWDSMRRVFSIIQDSAAEDGLFQEAAYQHRWTKADVHLRPSISNRPSPMLKKTHCVYANVFLSASKNLCQVGGTLSKEMLLKSRDNYTEPARIFRRVPETPLNTSVDAHNRLLGMNGQQSEQQLAQMSMAHQQHRPVKHNSSSSSIWRKISTPFRKHRSARSSREPPTEMNTDQVVLEGADLVHTDSRIEDLQTPTRFVDRVQSSSQERGNSMAAVHIHYGSAPTTAIGPASFDASSAERESAAKLAHKFAKTMIRDVDIDSQKKEVVRSNRNAAIDLIDNMILRIWKSVAVWTDFHISEFVFEQQDHVKDLKHMWLDWVSMLGTPFNDDVVRSKIVLDGLVASWDVYRAVLDCSRHTPDNEDVLLNTSWWISELAISLSIDDERGRIAQTAIFRMGCRCSDTINSRVLFLRSRFIQIALIALSPLAKGEDINIKQIQGREKIEEIQPNMENVHYPIMHSVPGHFQYRVEWVKGGAVFGRLYETLLRLLLKPDSLRELSAGCRGSVEYHVISGLTIICFSELSFSDKSLRNELLITNSLVAIASRLFSRDNNVVRVAISSMSIFILGQANLMDFLGVNRMRRITMAVMEATVEQFDRLYDEPDTTTAIIIRELIHMIKIIIVKVPQLITHSDTSVEGASSTSIRDFLVDKIIHNCTQPATPGATSGHRYYKELVANESPDGITLSLETTDYEMSTHNPLDPLQLINEDDQKARDTAIGYIKQIGEVLYVNMMLYYDENDRSRYYDRPTSVADPTYIDPFESINYDSDKVTLTTDTIKRHIGNDHVHIIWNESHHNYRPETISGDFGNVQIQIRPLEIGKYGISIYCDDQVNAFGPLINGMVVSADALPAAVRSTAINGFRRAVQAK</sequence>
<gene>
    <name evidence="4" type="ORF">GGI15_003065</name>
</gene>
<dbReference type="OrthoDB" id="19311at2759"/>
<evidence type="ECO:0000259" key="3">
    <source>
        <dbReference type="PROSITE" id="PS50085"/>
    </source>
</evidence>
<protein>
    <recommendedName>
        <fullName evidence="3">Rap-GAP domain-containing protein</fullName>
    </recommendedName>
</protein>
<feature type="domain" description="Rap-GAP" evidence="3">
    <location>
        <begin position="1328"/>
        <end position="1550"/>
    </location>
</feature>
<dbReference type="Pfam" id="PF02145">
    <property type="entry name" value="Rap_GAP"/>
    <property type="match status" value="1"/>
</dbReference>
<dbReference type="EMBL" id="JANBUM010000192">
    <property type="protein sequence ID" value="KAJ2781947.1"/>
    <property type="molecule type" value="Genomic_DNA"/>
</dbReference>
<dbReference type="GO" id="GO:0005096">
    <property type="term" value="F:GTPase activator activity"/>
    <property type="evidence" value="ECO:0007669"/>
    <property type="project" value="UniProtKB-KW"/>
</dbReference>
<reference evidence="4" key="1">
    <citation type="submission" date="2022-07" db="EMBL/GenBank/DDBJ databases">
        <title>Phylogenomic reconstructions and comparative analyses of Kickxellomycotina fungi.</title>
        <authorList>
            <person name="Reynolds N.K."/>
            <person name="Stajich J.E."/>
            <person name="Barry K."/>
            <person name="Grigoriev I.V."/>
            <person name="Crous P."/>
            <person name="Smith M.E."/>
        </authorList>
    </citation>
    <scope>NUCLEOTIDE SEQUENCE</scope>
    <source>
        <strain evidence="4">BCRC 34489</strain>
    </source>
</reference>
<dbReference type="InterPro" id="IPR000331">
    <property type="entry name" value="Rap/Ran_GAP_dom"/>
</dbReference>
<evidence type="ECO:0000256" key="2">
    <source>
        <dbReference type="SAM" id="MobiDB-lite"/>
    </source>
</evidence>
<evidence type="ECO:0000313" key="4">
    <source>
        <dbReference type="EMBL" id="KAJ2781947.1"/>
    </source>
</evidence>
<dbReference type="Proteomes" id="UP001140172">
    <property type="component" value="Unassembled WGS sequence"/>
</dbReference>
<dbReference type="SUPFAM" id="SSF111347">
    <property type="entry name" value="Rap/Ran-GAP"/>
    <property type="match status" value="1"/>
</dbReference>
<dbReference type="PANTHER" id="PTHR10063">
    <property type="entry name" value="TUBERIN"/>
    <property type="match status" value="1"/>
</dbReference>
<accession>A0A9W8HI05</accession>
<dbReference type="Gene3D" id="3.40.50.11210">
    <property type="entry name" value="Rap/Ran-GAP"/>
    <property type="match status" value="1"/>
</dbReference>
<dbReference type="InterPro" id="IPR035974">
    <property type="entry name" value="Rap/Ran-GAP_sf"/>
</dbReference>
<dbReference type="GO" id="GO:0051056">
    <property type="term" value="P:regulation of small GTPase mediated signal transduction"/>
    <property type="evidence" value="ECO:0007669"/>
    <property type="project" value="InterPro"/>
</dbReference>